<dbReference type="EMBL" id="CM020618">
    <property type="protein sequence ID" value="KAK1862045.1"/>
    <property type="molecule type" value="Genomic_DNA"/>
</dbReference>
<proteinExistence type="predicted"/>
<evidence type="ECO:0000313" key="2">
    <source>
        <dbReference type="Proteomes" id="UP000798662"/>
    </source>
</evidence>
<dbReference type="Proteomes" id="UP000798662">
    <property type="component" value="Chromosome 1"/>
</dbReference>
<organism evidence="1 2">
    <name type="scientific">Pyropia yezoensis</name>
    <name type="common">Susabi-nori</name>
    <name type="synonym">Porphyra yezoensis</name>
    <dbReference type="NCBI Taxonomy" id="2788"/>
    <lineage>
        <taxon>Eukaryota</taxon>
        <taxon>Rhodophyta</taxon>
        <taxon>Bangiophyceae</taxon>
        <taxon>Bangiales</taxon>
        <taxon>Bangiaceae</taxon>
        <taxon>Pyropia</taxon>
    </lineage>
</organism>
<reference evidence="1" key="1">
    <citation type="submission" date="2019-11" db="EMBL/GenBank/DDBJ databases">
        <title>Nori genome reveals adaptations in red seaweeds to the harsh intertidal environment.</title>
        <authorList>
            <person name="Wang D."/>
            <person name="Mao Y."/>
        </authorList>
    </citation>
    <scope>NUCLEOTIDE SEQUENCE</scope>
    <source>
        <tissue evidence="1">Gametophyte</tissue>
    </source>
</reference>
<protein>
    <submittedName>
        <fullName evidence="1">Uncharacterized protein</fullName>
    </submittedName>
</protein>
<keyword evidence="2" id="KW-1185">Reference proteome</keyword>
<gene>
    <name evidence="1" type="ORF">I4F81_004621</name>
</gene>
<evidence type="ECO:0000313" key="1">
    <source>
        <dbReference type="EMBL" id="KAK1862045.1"/>
    </source>
</evidence>
<comment type="caution">
    <text evidence="1">The sequence shown here is derived from an EMBL/GenBank/DDBJ whole genome shotgun (WGS) entry which is preliminary data.</text>
</comment>
<accession>A0ACC3BVY2</accession>
<sequence>MAAAAPAGAAAAAADEMVEVATPFGITRRRRAALTPDGAEAMAPRDGVPASEEPALAEAAAAADVRTALAALRRLAHGRAGWAVRVLTNPGGVLDQEGVSAEVARSQALFSLTLLATEGRAGRWGDGDSAYTPADEATVVATLRRALKVDASPTVRSSAAAALGHLADTDSAGQLMGVAVDDSDWLVRMSAAVALGTMGGAGAAAAGDVVGMLVSQLNGRDPGTVDGAALEVAALISSLGQLGDVRALPAVLRWVTTSDDLVRLQVAEVLAAFPLTDEVQAALTGLLDDGGHGVAAAARASLERGEQFRWDLNPRPRACEARALTN</sequence>
<name>A0ACC3BVY2_PYRYE</name>